<dbReference type="InterPro" id="IPR045584">
    <property type="entry name" value="Pilin-like"/>
</dbReference>
<proteinExistence type="predicted"/>
<dbReference type="Pfam" id="PF07963">
    <property type="entry name" value="N_methyl"/>
    <property type="match status" value="1"/>
</dbReference>
<dbReference type="NCBIfam" id="TIGR02532">
    <property type="entry name" value="IV_pilin_GFxxxE"/>
    <property type="match status" value="1"/>
</dbReference>
<reference evidence="2" key="1">
    <citation type="submission" date="2024-05" db="EMBL/GenBank/DDBJ databases">
        <title>Planctomycetes of the genus Singulisphaera possess chitinolytic capabilities.</title>
        <authorList>
            <person name="Ivanova A."/>
        </authorList>
    </citation>
    <scope>NUCLEOTIDE SEQUENCE</scope>
    <source>
        <strain evidence="2">Ch08T</strain>
    </source>
</reference>
<dbReference type="PROSITE" id="PS00409">
    <property type="entry name" value="PROKAR_NTER_METHYL"/>
    <property type="match status" value="1"/>
</dbReference>
<protein>
    <submittedName>
        <fullName evidence="2">DUF1559 domain-containing protein</fullName>
    </submittedName>
</protein>
<sequence>MPHRVTRERTGFTLIELLVVIAIIAVLIALLLPAVQAAREAARRAQCVNNLKQVGLALHNYHGTIGCFPWGHGPLGCNDWGYLPFLLPYVEQSAMFNALNFGRSDATNGFACAGHVFNTTVTRSQISVLICPSDTSRLTAPDGRTNYFANCGSTPVFFTVNGSLPNGMFGSVPESGPIGFQSATDGSSNTVAVSERITGIGQYNQNVTIDYGKPTATYSGIATVSDLTTPNAFYQACLSNGDPRKPGVVANSARPVGVVWHMGNPSSSRYNHVMPPNTWSCMISPISTNTSGAMAASSRHSGVVNSVYADGSVRAIKDSISIQVWWALGTRNGGEVISSDSY</sequence>
<dbReference type="EMBL" id="CP155447">
    <property type="protein sequence ID" value="XBH07646.1"/>
    <property type="molecule type" value="Genomic_DNA"/>
</dbReference>
<dbReference type="AlphaFoldDB" id="A0AAU7CR89"/>
<organism evidence="2">
    <name type="scientific">Singulisphaera sp. Ch08</name>
    <dbReference type="NCBI Taxonomy" id="3120278"/>
    <lineage>
        <taxon>Bacteria</taxon>
        <taxon>Pseudomonadati</taxon>
        <taxon>Planctomycetota</taxon>
        <taxon>Planctomycetia</taxon>
        <taxon>Isosphaerales</taxon>
        <taxon>Isosphaeraceae</taxon>
        <taxon>Singulisphaera</taxon>
    </lineage>
</organism>
<accession>A0AAU7CR89</accession>
<dbReference type="Gene3D" id="3.30.700.10">
    <property type="entry name" value="Glycoprotein, Type 4 Pilin"/>
    <property type="match status" value="1"/>
</dbReference>
<evidence type="ECO:0000259" key="1">
    <source>
        <dbReference type="Pfam" id="PF07596"/>
    </source>
</evidence>
<dbReference type="PANTHER" id="PTHR30093:SF2">
    <property type="entry name" value="TYPE II SECRETION SYSTEM PROTEIN H"/>
    <property type="match status" value="1"/>
</dbReference>
<dbReference type="Pfam" id="PF07596">
    <property type="entry name" value="SBP_bac_10"/>
    <property type="match status" value="1"/>
</dbReference>
<dbReference type="InterPro" id="IPR011453">
    <property type="entry name" value="DUF1559"/>
</dbReference>
<feature type="domain" description="DUF1559" evidence="1">
    <location>
        <begin position="36"/>
        <end position="321"/>
    </location>
</feature>
<name>A0AAU7CR89_9BACT</name>
<dbReference type="InterPro" id="IPR012902">
    <property type="entry name" value="N_methyl_site"/>
</dbReference>
<dbReference type="NCBIfam" id="TIGR04294">
    <property type="entry name" value="pre_pil_HX9DG"/>
    <property type="match status" value="1"/>
</dbReference>
<dbReference type="SUPFAM" id="SSF54523">
    <property type="entry name" value="Pili subunits"/>
    <property type="match status" value="1"/>
</dbReference>
<dbReference type="RefSeq" id="WP_406700485.1">
    <property type="nucleotide sequence ID" value="NZ_CP155447.1"/>
</dbReference>
<gene>
    <name evidence="2" type="ORF">V5E97_16890</name>
</gene>
<dbReference type="InterPro" id="IPR027558">
    <property type="entry name" value="Pre_pil_HX9DG_C"/>
</dbReference>
<dbReference type="PANTHER" id="PTHR30093">
    <property type="entry name" value="GENERAL SECRETION PATHWAY PROTEIN G"/>
    <property type="match status" value="1"/>
</dbReference>
<evidence type="ECO:0000313" key="2">
    <source>
        <dbReference type="EMBL" id="XBH07646.1"/>
    </source>
</evidence>